<name>A0A7Y3TZ92_9GAMM</name>
<dbReference type="AlphaFoldDB" id="A0A7Y3TZ92"/>
<evidence type="ECO:0000313" key="3">
    <source>
        <dbReference type="EMBL" id="NOG32933.1"/>
    </source>
</evidence>
<comment type="caution">
    <text evidence="3">The sequence shown here is derived from an EMBL/GenBank/DDBJ whole genome shotgun (WGS) entry which is preliminary data.</text>
</comment>
<dbReference type="Proteomes" id="UP000588806">
    <property type="component" value="Unassembled WGS sequence"/>
</dbReference>
<dbReference type="EMBL" id="JABFHI010000019">
    <property type="protein sequence ID" value="NOG32933.1"/>
    <property type="molecule type" value="Genomic_DNA"/>
</dbReference>
<evidence type="ECO:0000313" key="4">
    <source>
        <dbReference type="Proteomes" id="UP000588806"/>
    </source>
</evidence>
<sequence>MAITEQQVIKAAERIAERGERPTNPRIRAELGEGSYSTINKYMAAWRASQQEPEAPKPEPEAPKEPEVPETITAQAHKLAEQLVTAAWRESDAKHAEAIEAERHALQAEFDKLKAERQRHDAEIEDLELALERLEQQGEEAVAHEQAKAEEVRRELAEVWQQHASTREELAAVKAREQAAQERLNELRDEVEVARRQTAEVEQRMRDEQAKTDKHVRSIGDEMGRVMASLEQYKEQAKAAKAAQEEAEKRHTAELEEWRQEVDTAEKALATSDATQRAATDAVTQLKERVEGLEARLVDAHGVIERLTARDKSVHQAEEQPNLPFDGDSKN</sequence>
<feature type="compositionally biased region" description="Basic and acidic residues" evidence="1">
    <location>
        <begin position="237"/>
        <end position="266"/>
    </location>
</feature>
<evidence type="ECO:0000256" key="1">
    <source>
        <dbReference type="SAM" id="MobiDB-lite"/>
    </source>
</evidence>
<dbReference type="Pfam" id="PF11740">
    <property type="entry name" value="KfrA_N"/>
    <property type="match status" value="1"/>
</dbReference>
<evidence type="ECO:0000259" key="2">
    <source>
        <dbReference type="Pfam" id="PF11740"/>
    </source>
</evidence>
<accession>A0A7Y3TZ92</accession>
<dbReference type="RefSeq" id="WP_171703386.1">
    <property type="nucleotide sequence ID" value="NZ_JABFHI010000019.1"/>
</dbReference>
<reference evidence="3 4" key="2">
    <citation type="submission" date="2020-06" db="EMBL/GenBank/DDBJ databases">
        <title>Halomonas songnenensis sp. nov., a moderately halophilic bacterium isolated from saline and alkaline soils.</title>
        <authorList>
            <person name="Jiang J."/>
            <person name="Pan Y."/>
        </authorList>
    </citation>
    <scope>NUCLEOTIDE SEQUENCE [LARGE SCALE GENOMIC DNA]</scope>
    <source>
        <strain evidence="3 4">TBZ9</strain>
    </source>
</reference>
<feature type="region of interest" description="Disordered" evidence="1">
    <location>
        <begin position="198"/>
        <end position="219"/>
    </location>
</feature>
<feature type="region of interest" description="Disordered" evidence="1">
    <location>
        <begin position="237"/>
        <end position="279"/>
    </location>
</feature>
<dbReference type="InterPro" id="IPR021104">
    <property type="entry name" value="KfrA_DNA-bd_N"/>
</dbReference>
<proteinExistence type="predicted"/>
<feature type="compositionally biased region" description="Basic and acidic residues" evidence="1">
    <location>
        <begin position="54"/>
        <end position="67"/>
    </location>
</feature>
<protein>
    <recommendedName>
        <fullName evidence="2">KfrA N-terminal DNA-binding domain-containing protein</fullName>
    </recommendedName>
</protein>
<organism evidence="3 4">
    <name type="scientific">Vreelandella azerica</name>
    <dbReference type="NCBI Taxonomy" id="2732867"/>
    <lineage>
        <taxon>Bacteria</taxon>
        <taxon>Pseudomonadati</taxon>
        <taxon>Pseudomonadota</taxon>
        <taxon>Gammaproteobacteria</taxon>
        <taxon>Oceanospirillales</taxon>
        <taxon>Halomonadaceae</taxon>
        <taxon>Vreelandella</taxon>
    </lineage>
</organism>
<feature type="region of interest" description="Disordered" evidence="1">
    <location>
        <begin position="44"/>
        <end position="71"/>
    </location>
</feature>
<feature type="domain" description="KfrA N-terminal DNA-binding" evidence="2">
    <location>
        <begin position="4"/>
        <end position="123"/>
    </location>
</feature>
<feature type="compositionally biased region" description="Basic and acidic residues" evidence="1">
    <location>
        <begin position="308"/>
        <end position="318"/>
    </location>
</feature>
<keyword evidence="4" id="KW-1185">Reference proteome</keyword>
<feature type="region of interest" description="Disordered" evidence="1">
    <location>
        <begin position="308"/>
        <end position="331"/>
    </location>
</feature>
<gene>
    <name evidence="3" type="ORF">HLB35_16245</name>
</gene>
<reference evidence="3 4" key="1">
    <citation type="submission" date="2020-05" db="EMBL/GenBank/DDBJ databases">
        <authorList>
            <person name="Ruan W."/>
            <person name="Jeon C.O."/>
            <person name="Chun B.H."/>
        </authorList>
    </citation>
    <scope>NUCLEOTIDE SEQUENCE [LARGE SCALE GENOMIC DNA]</scope>
    <source>
        <strain evidence="3 4">TBZ9</strain>
    </source>
</reference>